<sequence length="603" mass="65351">MIKAETPLVKPVSVVVYTFWGKESCFNTQLRLDCAVTDTGHSIKRMISALTGIPVVLQRLFVSESVWTLGTRTKFEDNDQISDFPALLRLRHDTKQPELHVLLEIPVPYSHNLRSDAGSIEEYAAALRRYSSLLSRVKAARKDPKILLEPELPTDGQASDASTTTEINPTTGRVGGVDDGMVGQGVVKDGCVVSPKGDKGTGCSIANAVKGTTGTLDGNDTVVGAAGSCPLASAKRAPSTGIGEAGTFVSPNRRMHLLFFHDYPTPPGGIGGRLQQWFNQQLPIDWETNAKFAFMCYLIRATCNNDPSAVPDADRAADVPQRLPHAAHGETPQSVRDERETLGKLRLLVLGQVSPVDASRSAEQLHEVLFANVLAEVGDPDGVFVEAPAVATALLATWRNVFGGGVPVVHHVAGVAVVAEALELHLQLPGGTRHVDVVGGVYEVEVLLLVDAGAPADGLLNDDFVLRDHGDTDVGVLIHLEARHVIPELRSLVGPARNANLLHPFGDLRTNEAPIRQIRAIVHTCYGNMADGPVRYARILRHHITDQRRYNHEECDTVATQNEINNHVNRTVLRIVDDKRRYPMTVSSTNTTGSNISTGIRRL</sequence>
<evidence type="ECO:0000313" key="2">
    <source>
        <dbReference type="EMBL" id="GBE59794.1"/>
    </source>
</evidence>
<organism evidence="2 3">
    <name type="scientific">Babesia ovata</name>
    <dbReference type="NCBI Taxonomy" id="189622"/>
    <lineage>
        <taxon>Eukaryota</taxon>
        <taxon>Sar</taxon>
        <taxon>Alveolata</taxon>
        <taxon>Apicomplexa</taxon>
        <taxon>Aconoidasida</taxon>
        <taxon>Piroplasmida</taxon>
        <taxon>Babesiidae</taxon>
        <taxon>Babesia</taxon>
    </lineage>
</organism>
<evidence type="ECO:0000313" key="3">
    <source>
        <dbReference type="Proteomes" id="UP000236319"/>
    </source>
</evidence>
<protein>
    <submittedName>
        <fullName evidence="2">Signal peptide-containing protein, putative</fullName>
    </submittedName>
</protein>
<keyword evidence="3" id="KW-1185">Reference proteome</keyword>
<name>A0A2H6K9X0_9APIC</name>
<reference evidence="2 3" key="1">
    <citation type="journal article" date="2017" name="BMC Genomics">
        <title>Whole-genome assembly of Babesia ovata and comparative genomics between closely related pathogens.</title>
        <authorList>
            <person name="Yamagishi J."/>
            <person name="Asada M."/>
            <person name="Hakimi H."/>
            <person name="Tanaka T.Q."/>
            <person name="Sugimoto C."/>
            <person name="Kawazu S."/>
        </authorList>
    </citation>
    <scope>NUCLEOTIDE SEQUENCE [LARGE SCALE GENOMIC DNA]</scope>
    <source>
        <strain evidence="2 3">Miyake</strain>
    </source>
</reference>
<dbReference type="GeneID" id="39873564"/>
<dbReference type="RefSeq" id="XP_028866037.1">
    <property type="nucleotide sequence ID" value="XM_029010204.1"/>
</dbReference>
<feature type="region of interest" description="Disordered" evidence="1">
    <location>
        <begin position="584"/>
        <end position="603"/>
    </location>
</feature>
<dbReference type="Proteomes" id="UP000236319">
    <property type="component" value="Unassembled WGS sequence"/>
</dbReference>
<dbReference type="EMBL" id="BDSA01000001">
    <property type="protein sequence ID" value="GBE59794.1"/>
    <property type="molecule type" value="Genomic_DNA"/>
</dbReference>
<evidence type="ECO:0000256" key="1">
    <source>
        <dbReference type="SAM" id="MobiDB-lite"/>
    </source>
</evidence>
<feature type="region of interest" description="Disordered" evidence="1">
    <location>
        <begin position="148"/>
        <end position="178"/>
    </location>
</feature>
<proteinExistence type="predicted"/>
<dbReference type="OrthoDB" id="366283at2759"/>
<accession>A0A2H6K9X0</accession>
<dbReference type="AlphaFoldDB" id="A0A2H6K9X0"/>
<comment type="caution">
    <text evidence="2">The sequence shown here is derived from an EMBL/GenBank/DDBJ whole genome shotgun (WGS) entry which is preliminary data.</text>
</comment>
<dbReference type="VEuPathDB" id="PiroplasmaDB:BOVATA_012870"/>
<gene>
    <name evidence="2" type="ORF">BOVATA_012870</name>
</gene>
<feature type="compositionally biased region" description="Low complexity" evidence="1">
    <location>
        <begin position="587"/>
        <end position="603"/>
    </location>
</feature>
<feature type="compositionally biased region" description="Polar residues" evidence="1">
    <location>
        <begin position="156"/>
        <end position="171"/>
    </location>
</feature>